<feature type="domain" description="Copper-binding protein MbnP-like" evidence="1">
    <location>
        <begin position="29"/>
        <end position="160"/>
    </location>
</feature>
<proteinExistence type="predicted"/>
<dbReference type="Proteomes" id="UP000321436">
    <property type="component" value="Unassembled WGS sequence"/>
</dbReference>
<keyword evidence="3" id="KW-1185">Reference proteome</keyword>
<name>A0A512RS28_9BACT</name>
<dbReference type="AlphaFoldDB" id="A0A512RS28"/>
<evidence type="ECO:0000259" key="1">
    <source>
        <dbReference type="Pfam" id="PF20243"/>
    </source>
</evidence>
<protein>
    <recommendedName>
        <fullName evidence="1">Copper-binding protein MbnP-like domain-containing protein</fullName>
    </recommendedName>
</protein>
<dbReference type="Pfam" id="PF20243">
    <property type="entry name" value="MbnP"/>
    <property type="match status" value="1"/>
</dbReference>
<evidence type="ECO:0000313" key="2">
    <source>
        <dbReference type="EMBL" id="GEP98503.1"/>
    </source>
</evidence>
<organism evidence="2 3">
    <name type="scientific">Chitinophaga cymbidii</name>
    <dbReference type="NCBI Taxonomy" id="1096750"/>
    <lineage>
        <taxon>Bacteria</taxon>
        <taxon>Pseudomonadati</taxon>
        <taxon>Bacteroidota</taxon>
        <taxon>Chitinophagia</taxon>
        <taxon>Chitinophagales</taxon>
        <taxon>Chitinophagaceae</taxon>
        <taxon>Chitinophaga</taxon>
    </lineage>
</organism>
<dbReference type="RefSeq" id="WP_222614489.1">
    <property type="nucleotide sequence ID" value="NZ_BKAU01000007.1"/>
</dbReference>
<reference evidence="2 3" key="1">
    <citation type="submission" date="2019-07" db="EMBL/GenBank/DDBJ databases">
        <title>Whole genome shotgun sequence of Chitinophaga cymbidii NBRC 109752.</title>
        <authorList>
            <person name="Hosoyama A."/>
            <person name="Uohara A."/>
            <person name="Ohji S."/>
            <person name="Ichikawa N."/>
        </authorList>
    </citation>
    <scope>NUCLEOTIDE SEQUENCE [LARGE SCALE GENOMIC DNA]</scope>
    <source>
        <strain evidence="2 3">NBRC 109752</strain>
    </source>
</reference>
<comment type="caution">
    <text evidence="2">The sequence shown here is derived from an EMBL/GenBank/DDBJ whole genome shotgun (WGS) entry which is preliminary data.</text>
</comment>
<dbReference type="PROSITE" id="PS51257">
    <property type="entry name" value="PROKAR_LIPOPROTEIN"/>
    <property type="match status" value="1"/>
</dbReference>
<evidence type="ECO:0000313" key="3">
    <source>
        <dbReference type="Proteomes" id="UP000321436"/>
    </source>
</evidence>
<dbReference type="InterPro" id="IPR046863">
    <property type="entry name" value="MbnP-like_dom"/>
</dbReference>
<sequence>MKKYILSAATAVALLSACSKDDDKTEYAGKATLTFDSRVGTEDFALNKDFTINSRTYQFTAFRYWISNVVLVRVDGSEYEVPASYYLIEELNKIAVQDGAFEYPAKKREDVTLSDIPLGEYKAVRFSIGVDQQHNDNLALQAGELSQLNGMTNVSWMWHTT</sequence>
<dbReference type="EMBL" id="BKAU01000007">
    <property type="protein sequence ID" value="GEP98503.1"/>
    <property type="molecule type" value="Genomic_DNA"/>
</dbReference>
<accession>A0A512RS28</accession>
<gene>
    <name evidence="2" type="ORF">CCY01nite_47630</name>
</gene>